<dbReference type="Gramene" id="LPERR03G17650.1">
    <property type="protein sequence ID" value="LPERR03G17650.1"/>
    <property type="gene ID" value="LPERR03G17650"/>
</dbReference>
<keyword evidence="3" id="KW-1185">Reference proteome</keyword>
<dbReference type="EnsemblPlants" id="LPERR03G17650.1">
    <property type="protein sequence ID" value="LPERR03G17650.1"/>
    <property type="gene ID" value="LPERR03G17650"/>
</dbReference>
<feature type="region of interest" description="Disordered" evidence="1">
    <location>
        <begin position="50"/>
        <end position="73"/>
    </location>
</feature>
<reference evidence="3" key="2">
    <citation type="submission" date="2013-12" db="EMBL/GenBank/DDBJ databases">
        <authorList>
            <person name="Yu Y."/>
            <person name="Lee S."/>
            <person name="de Baynast K."/>
            <person name="Wissotski M."/>
            <person name="Liu L."/>
            <person name="Talag J."/>
            <person name="Goicoechea J."/>
            <person name="Angelova A."/>
            <person name="Jetty R."/>
            <person name="Kudrna D."/>
            <person name="Golser W."/>
            <person name="Rivera L."/>
            <person name="Zhang J."/>
            <person name="Wing R."/>
        </authorList>
    </citation>
    <scope>NUCLEOTIDE SEQUENCE</scope>
</reference>
<sequence length="168" mass="17750">MPTTTHQIRRGGAGARGRVVSMWQAGKLGVRGAVELDGVNGAPRMARWRSAATDGERRGAAASTGCCGGRRGSGRCRRRDATADVAVDEVCRRPWRSLLSRGRAGRSPPTGTWASTARPRCRQWGVAVGRSSAPTRGRGAAVGGLTRRCGGVAGRHWGRRPLPIGSRN</sequence>
<evidence type="ECO:0000256" key="1">
    <source>
        <dbReference type="SAM" id="MobiDB-lite"/>
    </source>
</evidence>
<name>A0A0D9VV01_9ORYZ</name>
<accession>A0A0D9VV01</accession>
<protein>
    <submittedName>
        <fullName evidence="2">Uncharacterized protein</fullName>
    </submittedName>
</protein>
<evidence type="ECO:0000313" key="3">
    <source>
        <dbReference type="Proteomes" id="UP000032180"/>
    </source>
</evidence>
<organism evidence="2 3">
    <name type="scientific">Leersia perrieri</name>
    <dbReference type="NCBI Taxonomy" id="77586"/>
    <lineage>
        <taxon>Eukaryota</taxon>
        <taxon>Viridiplantae</taxon>
        <taxon>Streptophyta</taxon>
        <taxon>Embryophyta</taxon>
        <taxon>Tracheophyta</taxon>
        <taxon>Spermatophyta</taxon>
        <taxon>Magnoliopsida</taxon>
        <taxon>Liliopsida</taxon>
        <taxon>Poales</taxon>
        <taxon>Poaceae</taxon>
        <taxon>BOP clade</taxon>
        <taxon>Oryzoideae</taxon>
        <taxon>Oryzeae</taxon>
        <taxon>Oryzinae</taxon>
        <taxon>Leersia</taxon>
    </lineage>
</organism>
<reference evidence="2 3" key="1">
    <citation type="submission" date="2012-08" db="EMBL/GenBank/DDBJ databases">
        <title>Oryza genome evolution.</title>
        <authorList>
            <person name="Wing R.A."/>
        </authorList>
    </citation>
    <scope>NUCLEOTIDE SEQUENCE</scope>
</reference>
<dbReference type="HOGENOM" id="CLU_1588834_0_0_1"/>
<dbReference type="Proteomes" id="UP000032180">
    <property type="component" value="Chromosome 3"/>
</dbReference>
<proteinExistence type="predicted"/>
<reference evidence="2" key="3">
    <citation type="submission" date="2015-04" db="UniProtKB">
        <authorList>
            <consortium name="EnsemblPlants"/>
        </authorList>
    </citation>
    <scope>IDENTIFICATION</scope>
</reference>
<evidence type="ECO:0000313" key="2">
    <source>
        <dbReference type="EnsemblPlants" id="LPERR03G17650.1"/>
    </source>
</evidence>
<dbReference type="AlphaFoldDB" id="A0A0D9VV01"/>